<dbReference type="AlphaFoldDB" id="A0A7J7IDP7"/>
<dbReference type="Gene3D" id="3.40.50.2000">
    <property type="entry name" value="Glycogen Phosphorylase B"/>
    <property type="match status" value="2"/>
</dbReference>
<dbReference type="EMBL" id="VWRR01000018">
    <property type="protein sequence ID" value="KAF6000687.1"/>
    <property type="molecule type" value="Genomic_DNA"/>
</dbReference>
<comment type="caution">
    <text evidence="3">The sequence shown here is derived from an EMBL/GenBank/DDBJ whole genome shotgun (WGS) entry which is preliminary data.</text>
</comment>
<evidence type="ECO:0000313" key="3">
    <source>
        <dbReference type="EMBL" id="KAF6000687.1"/>
    </source>
</evidence>
<gene>
    <name evidence="3" type="ORF">F1559_001296</name>
</gene>
<evidence type="ECO:0000259" key="2">
    <source>
        <dbReference type="Pfam" id="PF00534"/>
    </source>
</evidence>
<protein>
    <recommendedName>
        <fullName evidence="2">Glycosyl transferase family 1 domain-containing protein</fullName>
    </recommendedName>
</protein>
<sequence length="118" mass="13126">MGGAPLVELFKACDVVCVPSRNEPFGIVVLEAWASGKPVVVTKNGGPREFVSHDVEGYQIDASPDSIAWGICKCFENFEHSRFMGEQGRKKAHQQFSWDHIAELTNNVYDELLLGEGW</sequence>
<evidence type="ECO:0000256" key="1">
    <source>
        <dbReference type="ARBA" id="ARBA00022676"/>
    </source>
</evidence>
<dbReference type="Proteomes" id="UP000530660">
    <property type="component" value="Unassembled WGS sequence"/>
</dbReference>
<dbReference type="OrthoDB" id="2064at2759"/>
<dbReference type="PANTHER" id="PTHR12526">
    <property type="entry name" value="GLYCOSYLTRANSFERASE"/>
    <property type="match status" value="1"/>
</dbReference>
<dbReference type="CDD" id="cd03801">
    <property type="entry name" value="GT4_PimA-like"/>
    <property type="match status" value="1"/>
</dbReference>
<dbReference type="Pfam" id="PF00534">
    <property type="entry name" value="Glycos_transf_1"/>
    <property type="match status" value="1"/>
</dbReference>
<dbReference type="SUPFAM" id="SSF53756">
    <property type="entry name" value="UDP-Glycosyltransferase/glycogen phosphorylase"/>
    <property type="match status" value="1"/>
</dbReference>
<evidence type="ECO:0000313" key="4">
    <source>
        <dbReference type="Proteomes" id="UP000530660"/>
    </source>
</evidence>
<dbReference type="InterPro" id="IPR001296">
    <property type="entry name" value="Glyco_trans_1"/>
</dbReference>
<accession>A0A7J7IDP7</accession>
<keyword evidence="1" id="KW-0328">Glycosyltransferase</keyword>
<keyword evidence="4" id="KW-1185">Reference proteome</keyword>
<name>A0A7J7IDP7_9RHOD</name>
<feature type="domain" description="Glycosyl transferase family 1" evidence="2">
    <location>
        <begin position="6"/>
        <end position="90"/>
    </location>
</feature>
<dbReference type="PANTHER" id="PTHR12526:SF625">
    <property type="entry name" value="PHOSPHATIDYLINOSITOL GLYCAN-CLASS A"/>
    <property type="match status" value="1"/>
</dbReference>
<keyword evidence="1" id="KW-0808">Transferase</keyword>
<dbReference type="GO" id="GO:0016757">
    <property type="term" value="F:glycosyltransferase activity"/>
    <property type="evidence" value="ECO:0007669"/>
    <property type="project" value="UniProtKB-KW"/>
</dbReference>
<organism evidence="3 4">
    <name type="scientific">Cyanidiococcus yangmingshanensis</name>
    <dbReference type="NCBI Taxonomy" id="2690220"/>
    <lineage>
        <taxon>Eukaryota</taxon>
        <taxon>Rhodophyta</taxon>
        <taxon>Bangiophyceae</taxon>
        <taxon>Cyanidiales</taxon>
        <taxon>Cyanidiaceae</taxon>
        <taxon>Cyanidiococcus</taxon>
    </lineage>
</organism>
<reference evidence="3 4" key="1">
    <citation type="journal article" date="2020" name="J. Phycol.">
        <title>Comparative genome analysis reveals Cyanidiococcus gen. nov., a new extremophilic red algal genus sister to Cyanidioschyzon (Cyanidioschyzonaceae, Rhodophyta).</title>
        <authorList>
            <person name="Liu S.-L."/>
            <person name="Chiang Y.-R."/>
            <person name="Yoon H.S."/>
            <person name="Fu H.-Y."/>
        </authorList>
    </citation>
    <scope>NUCLEOTIDE SEQUENCE [LARGE SCALE GENOMIC DNA]</scope>
    <source>
        <strain evidence="3 4">THAL066</strain>
    </source>
</reference>
<proteinExistence type="predicted"/>